<feature type="region of interest" description="Disordered" evidence="1">
    <location>
        <begin position="49"/>
        <end position="68"/>
    </location>
</feature>
<protein>
    <submittedName>
        <fullName evidence="2">Uncharacterized protein</fullName>
    </submittedName>
</protein>
<feature type="compositionally biased region" description="Low complexity" evidence="1">
    <location>
        <begin position="1"/>
        <end position="12"/>
    </location>
</feature>
<comment type="caution">
    <text evidence="2">The sequence shown here is derived from an EMBL/GenBank/DDBJ whole genome shotgun (WGS) entry which is preliminary data.</text>
</comment>
<organism evidence="2 3">
    <name type="scientific">Rhodocollybia butyracea</name>
    <dbReference type="NCBI Taxonomy" id="206335"/>
    <lineage>
        <taxon>Eukaryota</taxon>
        <taxon>Fungi</taxon>
        <taxon>Dikarya</taxon>
        <taxon>Basidiomycota</taxon>
        <taxon>Agaricomycotina</taxon>
        <taxon>Agaricomycetes</taxon>
        <taxon>Agaricomycetidae</taxon>
        <taxon>Agaricales</taxon>
        <taxon>Marasmiineae</taxon>
        <taxon>Omphalotaceae</taxon>
        <taxon>Rhodocollybia</taxon>
    </lineage>
</organism>
<reference evidence="2" key="1">
    <citation type="submission" date="2020-11" db="EMBL/GenBank/DDBJ databases">
        <authorList>
            <consortium name="DOE Joint Genome Institute"/>
            <person name="Ahrendt S."/>
            <person name="Riley R."/>
            <person name="Andreopoulos W."/>
            <person name="Labutti K."/>
            <person name="Pangilinan J."/>
            <person name="Ruiz-Duenas F.J."/>
            <person name="Barrasa J.M."/>
            <person name="Sanchez-Garcia M."/>
            <person name="Camarero S."/>
            <person name="Miyauchi S."/>
            <person name="Serrano A."/>
            <person name="Linde D."/>
            <person name="Babiker R."/>
            <person name="Drula E."/>
            <person name="Ayuso-Fernandez I."/>
            <person name="Pacheco R."/>
            <person name="Padilla G."/>
            <person name="Ferreira P."/>
            <person name="Barriuso J."/>
            <person name="Kellner H."/>
            <person name="Castanera R."/>
            <person name="Alfaro M."/>
            <person name="Ramirez L."/>
            <person name="Pisabarro A.G."/>
            <person name="Kuo A."/>
            <person name="Tritt A."/>
            <person name="Lipzen A."/>
            <person name="He G."/>
            <person name="Yan M."/>
            <person name="Ng V."/>
            <person name="Cullen D."/>
            <person name="Martin F."/>
            <person name="Rosso M.-N."/>
            <person name="Henrissat B."/>
            <person name="Hibbett D."/>
            <person name="Martinez A.T."/>
            <person name="Grigoriev I.V."/>
        </authorList>
    </citation>
    <scope>NUCLEOTIDE SEQUENCE</scope>
    <source>
        <strain evidence="2">AH 40177</strain>
    </source>
</reference>
<proteinExistence type="predicted"/>
<feature type="region of interest" description="Disordered" evidence="1">
    <location>
        <begin position="1"/>
        <end position="20"/>
    </location>
</feature>
<dbReference type="EMBL" id="JADNRY010000008">
    <property type="protein sequence ID" value="KAF9075990.1"/>
    <property type="molecule type" value="Genomic_DNA"/>
</dbReference>
<name>A0A9P5UD94_9AGAR</name>
<keyword evidence="3" id="KW-1185">Reference proteome</keyword>
<sequence>MFNKNNNTTAANHTSRDTALGAGVGGILGHKGHKGHTARDAAIGAFGGHELGHHGNGTAPGTHGNRDGLLGAGAGAAIGHGSGHGMRDAAIGGIGGEMLGRHQGKHAHNRAPVVAPVGPIGATGAGAVTNSAPSKTHGKMKEVEGKVERGLGNVVGSASLEIKGENKIIAGQREQAAVTGHRQADMLEAQAANHRNRADALHPTGGRY</sequence>
<dbReference type="OrthoDB" id="3045122at2759"/>
<evidence type="ECO:0000313" key="2">
    <source>
        <dbReference type="EMBL" id="KAF9075990.1"/>
    </source>
</evidence>
<accession>A0A9P5UD94</accession>
<gene>
    <name evidence="2" type="ORF">BDP27DRAFT_1256981</name>
</gene>
<evidence type="ECO:0000256" key="1">
    <source>
        <dbReference type="SAM" id="MobiDB-lite"/>
    </source>
</evidence>
<evidence type="ECO:0000313" key="3">
    <source>
        <dbReference type="Proteomes" id="UP000772434"/>
    </source>
</evidence>
<dbReference type="Proteomes" id="UP000772434">
    <property type="component" value="Unassembled WGS sequence"/>
</dbReference>
<dbReference type="AlphaFoldDB" id="A0A9P5UD94"/>